<dbReference type="CTD" id="9802078"/>
<dbReference type="InterPro" id="IPR002413">
    <property type="entry name" value="V5_allergen-like"/>
</dbReference>
<dbReference type="InterPro" id="IPR001283">
    <property type="entry name" value="CRISP-related"/>
</dbReference>
<gene>
    <name evidence="3" type="ORF">GCK72_020624</name>
</gene>
<dbReference type="SUPFAM" id="SSF52058">
    <property type="entry name" value="L domain-like"/>
    <property type="match status" value="3"/>
</dbReference>
<dbReference type="PRINTS" id="PR00837">
    <property type="entry name" value="V5TPXLIKE"/>
</dbReference>
<name>A0A6A5GHC5_CAERE</name>
<organism evidence="3 4">
    <name type="scientific">Caenorhabditis remanei</name>
    <name type="common">Caenorhabditis vulgaris</name>
    <dbReference type="NCBI Taxonomy" id="31234"/>
    <lineage>
        <taxon>Eukaryota</taxon>
        <taxon>Metazoa</taxon>
        <taxon>Ecdysozoa</taxon>
        <taxon>Nematoda</taxon>
        <taxon>Chromadorea</taxon>
        <taxon>Rhabditida</taxon>
        <taxon>Rhabditina</taxon>
        <taxon>Rhabditomorpha</taxon>
        <taxon>Rhabditoidea</taxon>
        <taxon>Rhabditidae</taxon>
        <taxon>Peloderinae</taxon>
        <taxon>Caenorhabditis</taxon>
    </lineage>
</organism>
<dbReference type="Pfam" id="PF00188">
    <property type="entry name" value="CAP"/>
    <property type="match status" value="1"/>
</dbReference>
<dbReference type="InterPro" id="IPR000494">
    <property type="entry name" value="Rcpt_L-dom"/>
</dbReference>
<proteinExistence type="predicted"/>
<dbReference type="InterPro" id="IPR035940">
    <property type="entry name" value="CAP_sf"/>
</dbReference>
<dbReference type="PANTHER" id="PTHR21662:SF14">
    <property type="entry name" value="INSULIN_EGF-RECEPTOR L DOMAIN PROTEIN-RELATED"/>
    <property type="match status" value="1"/>
</dbReference>
<dbReference type="AlphaFoldDB" id="A0A6A5GHC5"/>
<keyword evidence="1" id="KW-0732">Signal</keyword>
<feature type="signal peptide" evidence="1">
    <location>
        <begin position="1"/>
        <end position="19"/>
    </location>
</feature>
<dbReference type="RefSeq" id="XP_053582601.1">
    <property type="nucleotide sequence ID" value="XM_053733688.1"/>
</dbReference>
<feature type="chain" id="PRO_5025541143" description="SCP domain-containing protein" evidence="1">
    <location>
        <begin position="20"/>
        <end position="696"/>
    </location>
</feature>
<evidence type="ECO:0000313" key="3">
    <source>
        <dbReference type="EMBL" id="KAF1754066.1"/>
    </source>
</evidence>
<dbReference type="PRINTS" id="PR00838">
    <property type="entry name" value="V5ALLERGEN"/>
</dbReference>
<dbReference type="FunFam" id="3.40.33.10:FF:000013">
    <property type="entry name" value="SCP-Like extracellular protein"/>
    <property type="match status" value="1"/>
</dbReference>
<dbReference type="Pfam" id="PF01030">
    <property type="entry name" value="Recep_L_domain"/>
    <property type="match status" value="2"/>
</dbReference>
<evidence type="ECO:0000313" key="4">
    <source>
        <dbReference type="Proteomes" id="UP000483820"/>
    </source>
</evidence>
<reference evidence="3 4" key="1">
    <citation type="submission" date="2019-12" db="EMBL/GenBank/DDBJ databases">
        <title>Chromosome-level assembly of the Caenorhabditis remanei genome.</title>
        <authorList>
            <person name="Teterina A.A."/>
            <person name="Willis J.H."/>
            <person name="Phillips P.C."/>
        </authorList>
    </citation>
    <scope>NUCLEOTIDE SEQUENCE [LARGE SCALE GENOMIC DNA]</scope>
    <source>
        <strain evidence="3 4">PX506</strain>
        <tissue evidence="3">Whole organism</tissue>
    </source>
</reference>
<dbReference type="SUPFAM" id="SSF55797">
    <property type="entry name" value="PR-1-like"/>
    <property type="match status" value="1"/>
</dbReference>
<dbReference type="Proteomes" id="UP000483820">
    <property type="component" value="Chromosome V"/>
</dbReference>
<dbReference type="Gene3D" id="3.40.33.10">
    <property type="entry name" value="CAP"/>
    <property type="match status" value="1"/>
</dbReference>
<feature type="domain" description="SCP" evidence="2">
    <location>
        <begin position="508"/>
        <end position="669"/>
    </location>
</feature>
<comment type="caution">
    <text evidence="3">The sequence shown here is derived from an EMBL/GenBank/DDBJ whole genome shotgun (WGS) entry which is preliminary data.</text>
</comment>
<dbReference type="InterPro" id="IPR053079">
    <property type="entry name" value="SPS2_domain"/>
</dbReference>
<protein>
    <recommendedName>
        <fullName evidence="2">SCP domain-containing protein</fullName>
    </recommendedName>
</protein>
<sequence length="696" mass="77661">MQFSWILITFLCLFLGTFGDVDLKLLVDSLQPDPKCVFNHTEVTSQTIKSFPKCATVYGIIVINSNTDLSMAQLKKSFKNMTSLVGGISVEGSNQTSLSFLTPDAEYDMFSFMCKYYGFKIENNPYFTDISVLNSFVEFPDESFNNCNFKFSNNSELDLEKFCDGYLFNNLMNLETKGNLKDCGCQGDVLSLKQYQNCTSIYKGLQLYNISDLSDIFSLSNIQTIRGYIDIQNSNIQNLSFMPNLQFFKVYAEKEVVFNLQDNPQMTRLDIPVLEEIENLNIQTLALTTANFENLHPDFCLSHEEFKFLSLYVNFINLHAKLCPMPKDDAPCAFESMEKLHDYCEIVSGNMIIESGDEEYTSKLTSLKYLYGTLTIKNTVLENFSFLSKLSFIAYLDDTQPVIRILSNKNLTNPKIGSRLINIFTKSIENRQAIIQDNHSDIFLATNQTCNLFGNTTDNAIIYRRSLNYTGGDCARAVISTTLQTQIMKFALCCLAIIGCANAQFSATAQAAIVKAHNDLRSAIAKGTYDAAGTIEPPAANMRKMKWDTTVAASAQKYANLCPDDHSGYPDLGENLYWSWSSSAPTSLDKFGVAASQSWEQEFQDYGWYSTTLDEDTFNSGIGHATQMAWAETNLIGCGVKNCGRDASSSNMYKVAVVCQYKSAGNMIDGDIYQPGDTCSFCSSGFTCETASGLCA</sequence>
<dbReference type="InterPro" id="IPR036941">
    <property type="entry name" value="Rcpt_L-dom_sf"/>
</dbReference>
<dbReference type="PANTHER" id="PTHR21662">
    <property type="entry name" value="RECEPTOR PROTEIN-TYROSINE KINASE"/>
    <property type="match status" value="1"/>
</dbReference>
<accession>A0A6A5GHC5</accession>
<dbReference type="EMBL" id="WUAV01000005">
    <property type="protein sequence ID" value="KAF1754066.1"/>
    <property type="molecule type" value="Genomic_DNA"/>
</dbReference>
<dbReference type="Gene3D" id="3.80.20.20">
    <property type="entry name" value="Receptor L-domain"/>
    <property type="match status" value="3"/>
</dbReference>
<dbReference type="CDD" id="cd05380">
    <property type="entry name" value="CAP_euk"/>
    <property type="match status" value="1"/>
</dbReference>
<dbReference type="GeneID" id="9802078"/>
<evidence type="ECO:0000256" key="1">
    <source>
        <dbReference type="SAM" id="SignalP"/>
    </source>
</evidence>
<dbReference type="InterPro" id="IPR014044">
    <property type="entry name" value="CAP_dom"/>
</dbReference>
<dbReference type="KEGG" id="crq:GCK72_020624"/>
<dbReference type="SMART" id="SM00198">
    <property type="entry name" value="SCP"/>
    <property type="match status" value="1"/>
</dbReference>
<evidence type="ECO:0000259" key="2">
    <source>
        <dbReference type="SMART" id="SM00198"/>
    </source>
</evidence>